<protein>
    <submittedName>
        <fullName evidence="1">Uncharacterized protein</fullName>
    </submittedName>
</protein>
<proteinExistence type="predicted"/>
<dbReference type="RefSeq" id="WP_255929355.1">
    <property type="nucleotide sequence ID" value="NZ_JANFNH010000020.1"/>
</dbReference>
<dbReference type="Proteomes" id="UP001206206">
    <property type="component" value="Unassembled WGS sequence"/>
</dbReference>
<gene>
    <name evidence="1" type="ORF">NON19_18095</name>
</gene>
<comment type="caution">
    <text evidence="1">The sequence shown here is derived from an EMBL/GenBank/DDBJ whole genome shotgun (WGS) entry which is preliminary data.</text>
</comment>
<keyword evidence="2" id="KW-1185">Reference proteome</keyword>
<evidence type="ECO:0000313" key="1">
    <source>
        <dbReference type="EMBL" id="MCQ4043881.1"/>
    </source>
</evidence>
<reference evidence="1 2" key="1">
    <citation type="submission" date="2022-06" db="EMBL/GenBank/DDBJ databases">
        <title>Draft genome sequence of type strain Streptomyces rubrisoli DSM 42083.</title>
        <authorList>
            <person name="Duangmal K."/>
            <person name="Klaysubun C."/>
        </authorList>
    </citation>
    <scope>NUCLEOTIDE SEQUENCE [LARGE SCALE GENOMIC DNA]</scope>
    <source>
        <strain evidence="1 2">DSM 42083</strain>
    </source>
</reference>
<sequence>MSRADFSPQLHTAIDAARQALAAADALELNAPEIPESHEKLADVLHQLLGALDADRSARLSVQHDAEFRNLCRAARMELYAATGSLQRLVRFEQALTRMIWPDTDQAAADRCPAAHPDDATPCGGPVVVTVLDTRDGGAKGCEHHAARLLASLERGRVYPLPDAPEGAASRVFRAAGNLRPFEWLRRGGDGS</sequence>
<organism evidence="1 2">
    <name type="scientific">Streptantibioticus rubrisoli</name>
    <dbReference type="NCBI Taxonomy" id="1387313"/>
    <lineage>
        <taxon>Bacteria</taxon>
        <taxon>Bacillati</taxon>
        <taxon>Actinomycetota</taxon>
        <taxon>Actinomycetes</taxon>
        <taxon>Kitasatosporales</taxon>
        <taxon>Streptomycetaceae</taxon>
        <taxon>Streptantibioticus</taxon>
    </lineage>
</organism>
<name>A0ABT1PEV5_9ACTN</name>
<accession>A0ABT1PEV5</accession>
<evidence type="ECO:0000313" key="2">
    <source>
        <dbReference type="Proteomes" id="UP001206206"/>
    </source>
</evidence>
<dbReference type="EMBL" id="JANFNH010000020">
    <property type="protein sequence ID" value="MCQ4043881.1"/>
    <property type="molecule type" value="Genomic_DNA"/>
</dbReference>